<dbReference type="RefSeq" id="XP_028321252.1">
    <property type="nucleotide sequence ID" value="XM_028465451.1"/>
</dbReference>
<dbReference type="GO" id="GO:0044325">
    <property type="term" value="F:transmembrane transporter binding"/>
    <property type="evidence" value="ECO:0007669"/>
    <property type="project" value="TreeGrafter"/>
</dbReference>
<gene>
    <name evidence="3" type="primary">LOC114474873</name>
</gene>
<organism evidence="3 4">
    <name type="scientific">Gouania willdenowi</name>
    <name type="common">Blunt-snouted clingfish</name>
    <name type="synonym">Lepadogaster willdenowi</name>
    <dbReference type="NCBI Taxonomy" id="441366"/>
    <lineage>
        <taxon>Eukaryota</taxon>
        <taxon>Metazoa</taxon>
        <taxon>Chordata</taxon>
        <taxon>Craniata</taxon>
        <taxon>Vertebrata</taxon>
        <taxon>Euteleostomi</taxon>
        <taxon>Actinopterygii</taxon>
        <taxon>Neopterygii</taxon>
        <taxon>Teleostei</taxon>
        <taxon>Neoteleostei</taxon>
        <taxon>Acanthomorphata</taxon>
        <taxon>Ovalentaria</taxon>
        <taxon>Blenniimorphae</taxon>
        <taxon>Blenniiformes</taxon>
        <taxon>Gobiesocoidei</taxon>
        <taxon>Gobiesocidae</taxon>
        <taxon>Gobiesocinae</taxon>
        <taxon>Gouania</taxon>
    </lineage>
</organism>
<evidence type="ECO:0000256" key="1">
    <source>
        <dbReference type="ARBA" id="ARBA00009770"/>
    </source>
</evidence>
<dbReference type="Pfam" id="PF13402">
    <property type="entry name" value="Peptidase_M60"/>
    <property type="match status" value="1"/>
</dbReference>
<dbReference type="PANTHER" id="PTHR15730">
    <property type="entry name" value="EXPERIMENTAL AUTOIMMUNE PROSTATITIS ANTIGEN 2-RELATED"/>
    <property type="match status" value="1"/>
</dbReference>
<sequence>MCTFGKSKKDPHEDYYLSLVKGIKEFDLRALSVPSDLVLIGDHAFPLVMNSKGQAFMAASLYGSGRIVVLGHEDYLTNFPVLVENAVTWLRGAGSDNLSVGVHTNVKAVAENLKGFKPEVVEAFKEKPGVGVYVTDAYNVGADTKDLVKYIKNGGGVLIAGQACQWASHNSKDNTLHTFPGNTVAGVTGIYFSDDPGEREVIPVHHHIPTAKTSIVFGKNFTDDMQFLLQGVPEFEIRHGITCSELLVHGRLSFPIGATGANQVFLAAGYYGQGRIIVASHEGLLKQENMSIFWKNALLWLDEGRQGIVGVENDKARKILSQSGLKCEKTGFKAGLSVYVSPSDIKNGDEIVEYVTEGGGLLVAGHAWWWGYTHKELNVLVDFRGNQVLNRMGISILGKTVSSGTYKAPNPSTAIEDMYHFRYLLYRFAGSVMSGVKLLKKEKDWLQKLSIDCTTFLEIMAYDSSSFTQVVSILTYIFKDTGLPKVSEHHPVKTPEERVLLTLIAAVYNAASDQDSLKCCFPKNDTELPAVYDQKLKIDVDTAGAMEWMSTGLYLSPCMGTILTVPKEIINKGWKIQIGCHTDFIKCNELKRAPCVHEQFPIKSEIMMVQNLWGGLLYLLVPPKTKVNGMEIKVETAVAAPYFKQGVTTEAEWEKIRSLPAPWAELELENIILTVPSEVIRDLEYPVGLVEYWEKITHAMADLAAIPHKFSRKERFVADVQIAYGWMHAGYPIMIHKSSAHDLVHRYKDKGKGLWGPIHELGHNQQKSCWEFTPHTTEATCNLWTVYVHENVMGINRGKAHGALHPDNRKKRMDEYVKGGRHLNSWNMWTALETYLQLQEKFGWSALKKVFEAYHTMTNIPKDNNGKMNLYAVTFSEIVQMNLTEFLKAWGWPIVADTETKLSSLPVWKDHPMVQYD</sequence>
<dbReference type="OrthoDB" id="10260387at2759"/>
<dbReference type="Proteomes" id="UP000694680">
    <property type="component" value="Chromosome 13"/>
</dbReference>
<dbReference type="Gene3D" id="1.10.390.30">
    <property type="entry name" value="Peptidase M60, enhancin-like domain 3"/>
    <property type="match status" value="1"/>
</dbReference>
<reference evidence="3" key="2">
    <citation type="submission" date="2025-08" db="UniProtKB">
        <authorList>
            <consortium name="Ensembl"/>
        </authorList>
    </citation>
    <scope>IDENTIFICATION</scope>
</reference>
<dbReference type="GO" id="GO:0090314">
    <property type="term" value="P:positive regulation of protein targeting to membrane"/>
    <property type="evidence" value="ECO:0007669"/>
    <property type="project" value="TreeGrafter"/>
</dbReference>
<dbReference type="Gene3D" id="3.40.390.80">
    <property type="entry name" value="Peptidase M60, enhancin-like domain 2"/>
    <property type="match status" value="1"/>
</dbReference>
<dbReference type="AlphaFoldDB" id="A0A8C5DPS7"/>
<reference evidence="3" key="3">
    <citation type="submission" date="2025-09" db="UniProtKB">
        <authorList>
            <consortium name="Ensembl"/>
        </authorList>
    </citation>
    <scope>IDENTIFICATION</scope>
</reference>
<dbReference type="Ensembl" id="ENSGWIT00000010230.1">
    <property type="protein sequence ID" value="ENSGWIP00000009172.1"/>
    <property type="gene ID" value="ENSGWIG00000005461.1"/>
</dbReference>
<keyword evidence="4" id="KW-1185">Reference proteome</keyword>
<comment type="similarity">
    <text evidence="1">Belongs to the TCAF family.</text>
</comment>
<dbReference type="InterPro" id="IPR042279">
    <property type="entry name" value="Pep_M60_3"/>
</dbReference>
<dbReference type="PROSITE" id="PS51723">
    <property type="entry name" value="PEPTIDASE_M60"/>
    <property type="match status" value="1"/>
</dbReference>
<dbReference type="FunFam" id="3.40.390.80:FF:000001">
    <property type="entry name" value="TRPM8 channel-associated factor 1"/>
    <property type="match status" value="1"/>
</dbReference>
<dbReference type="SUPFAM" id="SSF52317">
    <property type="entry name" value="Class I glutamine amidotransferase-like"/>
    <property type="match status" value="1"/>
</dbReference>
<dbReference type="GeneID" id="114474873"/>
<reference evidence="3" key="1">
    <citation type="submission" date="2020-06" db="EMBL/GenBank/DDBJ databases">
        <authorList>
            <consortium name="Wellcome Sanger Institute Data Sharing"/>
        </authorList>
    </citation>
    <scope>NUCLEOTIDE SEQUENCE [LARGE SCALE GENOMIC DNA]</scope>
</reference>
<dbReference type="InterPro" id="IPR031161">
    <property type="entry name" value="Peptidase_M60_dom"/>
</dbReference>
<dbReference type="SMART" id="SM01276">
    <property type="entry name" value="M60-like"/>
    <property type="match status" value="1"/>
</dbReference>
<dbReference type="PANTHER" id="PTHR15730:SF5">
    <property type="entry name" value="SI:CH211-210B2.2-RELATED"/>
    <property type="match status" value="1"/>
</dbReference>
<dbReference type="Pfam" id="PF17291">
    <property type="entry name" value="M60-like_N"/>
    <property type="match status" value="1"/>
</dbReference>
<evidence type="ECO:0000313" key="4">
    <source>
        <dbReference type="Proteomes" id="UP000694680"/>
    </source>
</evidence>
<dbReference type="InterPro" id="IPR035423">
    <property type="entry name" value="M60-like_N"/>
</dbReference>
<dbReference type="InterPro" id="IPR051244">
    <property type="entry name" value="TCAF"/>
</dbReference>
<accession>A0A8C5DPS7</accession>
<evidence type="ECO:0000259" key="2">
    <source>
        <dbReference type="PROSITE" id="PS51723"/>
    </source>
</evidence>
<feature type="domain" description="Peptidase M60" evidence="2">
    <location>
        <begin position="546"/>
        <end position="843"/>
    </location>
</feature>
<dbReference type="GO" id="GO:0005886">
    <property type="term" value="C:plasma membrane"/>
    <property type="evidence" value="ECO:0007669"/>
    <property type="project" value="TreeGrafter"/>
</dbReference>
<evidence type="ECO:0000313" key="3">
    <source>
        <dbReference type="Ensembl" id="ENSGWIP00000009172.1"/>
    </source>
</evidence>
<protein>
    <submittedName>
        <fullName evidence="3">TRPM8 channel-associated factor homolog</fullName>
    </submittedName>
</protein>
<proteinExistence type="inferred from homology"/>
<dbReference type="RefSeq" id="XP_028321251.1">
    <property type="nucleotide sequence ID" value="XM_028465450.1"/>
</dbReference>
<name>A0A8C5DPS7_GOUWI</name>
<dbReference type="InterPro" id="IPR029062">
    <property type="entry name" value="Class_I_gatase-like"/>
</dbReference>